<dbReference type="AlphaFoldDB" id="A0A0A9E4X7"/>
<name>A0A0A9E4X7_ARUDO</name>
<organism evidence="1">
    <name type="scientific">Arundo donax</name>
    <name type="common">Giant reed</name>
    <name type="synonym">Donax arundinaceus</name>
    <dbReference type="NCBI Taxonomy" id="35708"/>
    <lineage>
        <taxon>Eukaryota</taxon>
        <taxon>Viridiplantae</taxon>
        <taxon>Streptophyta</taxon>
        <taxon>Embryophyta</taxon>
        <taxon>Tracheophyta</taxon>
        <taxon>Spermatophyta</taxon>
        <taxon>Magnoliopsida</taxon>
        <taxon>Liliopsida</taxon>
        <taxon>Poales</taxon>
        <taxon>Poaceae</taxon>
        <taxon>PACMAD clade</taxon>
        <taxon>Arundinoideae</taxon>
        <taxon>Arundineae</taxon>
        <taxon>Arundo</taxon>
    </lineage>
</organism>
<accession>A0A0A9E4X7</accession>
<protein>
    <submittedName>
        <fullName evidence="1">Uncharacterized protein</fullName>
    </submittedName>
</protein>
<proteinExistence type="predicted"/>
<dbReference type="EMBL" id="GBRH01206863">
    <property type="protein sequence ID" value="JAD91032.1"/>
    <property type="molecule type" value="Transcribed_RNA"/>
</dbReference>
<reference evidence="1" key="2">
    <citation type="journal article" date="2015" name="Data Brief">
        <title>Shoot transcriptome of the giant reed, Arundo donax.</title>
        <authorList>
            <person name="Barrero R.A."/>
            <person name="Guerrero F.D."/>
            <person name="Moolhuijzen P."/>
            <person name="Goolsby J.A."/>
            <person name="Tidwell J."/>
            <person name="Bellgard S.E."/>
            <person name="Bellgard M.I."/>
        </authorList>
    </citation>
    <scope>NUCLEOTIDE SEQUENCE</scope>
    <source>
        <tissue evidence="1">Shoot tissue taken approximately 20 cm above the soil surface</tissue>
    </source>
</reference>
<sequence length="101" mass="11314">MEARQIQQKHRPALPPLCSPRVRFLGLPFLEISQGSQPKVAQRSHDPLSLHPYNHSVQHSETCGSPSGQPFGTGTFLQVEHTGREHTLCKRIRLWSALLAV</sequence>
<evidence type="ECO:0000313" key="1">
    <source>
        <dbReference type="EMBL" id="JAD91032.1"/>
    </source>
</evidence>
<reference evidence="1" key="1">
    <citation type="submission" date="2014-09" db="EMBL/GenBank/DDBJ databases">
        <authorList>
            <person name="Magalhaes I.L.F."/>
            <person name="Oliveira U."/>
            <person name="Santos F.R."/>
            <person name="Vidigal T.H.D.A."/>
            <person name="Brescovit A.D."/>
            <person name="Santos A.J."/>
        </authorList>
    </citation>
    <scope>NUCLEOTIDE SEQUENCE</scope>
    <source>
        <tissue evidence="1">Shoot tissue taken approximately 20 cm above the soil surface</tissue>
    </source>
</reference>